<evidence type="ECO:0008006" key="4">
    <source>
        <dbReference type="Google" id="ProtNLM"/>
    </source>
</evidence>
<keyword evidence="1" id="KW-0472">Membrane</keyword>
<comment type="caution">
    <text evidence="2">The sequence shown here is derived from an EMBL/GenBank/DDBJ whole genome shotgun (WGS) entry which is preliminary data.</text>
</comment>
<proteinExistence type="predicted"/>
<dbReference type="PIRSF" id="PIRSF032086">
    <property type="entry name" value="UCP032086"/>
    <property type="match status" value="1"/>
</dbReference>
<gene>
    <name evidence="2" type="ORF">B7Z01_09180</name>
</gene>
<keyword evidence="1" id="KW-0812">Transmembrane</keyword>
<dbReference type="InterPro" id="IPR016988">
    <property type="entry name" value="UCP032086"/>
</dbReference>
<dbReference type="AlphaFoldDB" id="A0A258FM28"/>
<accession>A0A258FM28</accession>
<evidence type="ECO:0000256" key="1">
    <source>
        <dbReference type="SAM" id="Phobius"/>
    </source>
</evidence>
<feature type="transmembrane region" description="Helical" evidence="1">
    <location>
        <begin position="12"/>
        <end position="30"/>
    </location>
</feature>
<sequence>MAGLLTNFRNTLILSLVLAGIMIFAFGRTAPGGFDLSFWQAVARWAHVGFGILWIGLLYYFNFVQIRVMPTIPGELKPAVSKYIAPEALFWFRWSSLFTVLAGLAILALRGHGYAMEVLSFGLAGGVVQGDQGYMLLGVGVWLAIVMFLNVWGIIWPNQKRALGIVVVDDDKKARAARVAMLGSRTNLLLSLPMLTSMAMYQTLFG</sequence>
<keyword evidence="1" id="KW-1133">Transmembrane helix</keyword>
<feature type="transmembrane region" description="Helical" evidence="1">
    <location>
        <begin position="188"/>
        <end position="205"/>
    </location>
</feature>
<evidence type="ECO:0000313" key="3">
    <source>
        <dbReference type="Proteomes" id="UP000215595"/>
    </source>
</evidence>
<organism evidence="2 3">
    <name type="scientific">Brevundimonas subvibrioides</name>
    <dbReference type="NCBI Taxonomy" id="74313"/>
    <lineage>
        <taxon>Bacteria</taxon>
        <taxon>Pseudomonadati</taxon>
        <taxon>Pseudomonadota</taxon>
        <taxon>Alphaproteobacteria</taxon>
        <taxon>Caulobacterales</taxon>
        <taxon>Caulobacteraceae</taxon>
        <taxon>Brevundimonas</taxon>
    </lineage>
</organism>
<dbReference type="EMBL" id="NCEB01000017">
    <property type="protein sequence ID" value="OYX33267.1"/>
    <property type="molecule type" value="Genomic_DNA"/>
</dbReference>
<feature type="transmembrane region" description="Helical" evidence="1">
    <location>
        <begin position="133"/>
        <end position="155"/>
    </location>
</feature>
<protein>
    <recommendedName>
        <fullName evidence="4">Urate oxidase N-terminal domain-containing protein</fullName>
    </recommendedName>
</protein>
<evidence type="ECO:0000313" key="2">
    <source>
        <dbReference type="EMBL" id="OYX33267.1"/>
    </source>
</evidence>
<feature type="transmembrane region" description="Helical" evidence="1">
    <location>
        <begin position="42"/>
        <end position="61"/>
    </location>
</feature>
<dbReference type="Proteomes" id="UP000215595">
    <property type="component" value="Unassembled WGS sequence"/>
</dbReference>
<name>A0A258FM28_9CAUL</name>
<feature type="transmembrane region" description="Helical" evidence="1">
    <location>
        <begin position="91"/>
        <end position="113"/>
    </location>
</feature>
<reference evidence="2 3" key="1">
    <citation type="submission" date="2017-03" db="EMBL/GenBank/DDBJ databases">
        <title>Lifting the veil on microbial sulfur biogeochemistry in mining wastewaters.</title>
        <authorList>
            <person name="Kantor R.S."/>
            <person name="Colenbrander Nelson T."/>
            <person name="Marshall S."/>
            <person name="Bennett D."/>
            <person name="Apte S."/>
            <person name="Camacho D."/>
            <person name="Thomas B.C."/>
            <person name="Warren L.A."/>
            <person name="Banfield J.F."/>
        </authorList>
    </citation>
    <scope>NUCLEOTIDE SEQUENCE [LARGE SCALE GENOMIC DNA]</scope>
    <source>
        <strain evidence="2">32-69-9</strain>
    </source>
</reference>